<reference evidence="1" key="1">
    <citation type="submission" date="2020-08" db="EMBL/GenBank/DDBJ databases">
        <title>Multicomponent nature underlies the extraordinary mechanical properties of spider dragline silk.</title>
        <authorList>
            <person name="Kono N."/>
            <person name="Nakamura H."/>
            <person name="Mori M."/>
            <person name="Yoshida Y."/>
            <person name="Ohtoshi R."/>
            <person name="Malay A.D."/>
            <person name="Moran D.A.P."/>
            <person name="Tomita M."/>
            <person name="Numata K."/>
            <person name="Arakawa K."/>
        </authorList>
    </citation>
    <scope>NUCLEOTIDE SEQUENCE</scope>
</reference>
<dbReference type="Proteomes" id="UP000887013">
    <property type="component" value="Unassembled WGS sequence"/>
</dbReference>
<accession>A0A8X6NDI6</accession>
<evidence type="ECO:0000313" key="1">
    <source>
        <dbReference type="EMBL" id="GFT07387.1"/>
    </source>
</evidence>
<proteinExistence type="predicted"/>
<protein>
    <submittedName>
        <fullName evidence="1">Uncharacterized protein</fullName>
    </submittedName>
</protein>
<comment type="caution">
    <text evidence="1">The sequence shown here is derived from an EMBL/GenBank/DDBJ whole genome shotgun (WGS) entry which is preliminary data.</text>
</comment>
<gene>
    <name evidence="1" type="ORF">NPIL_493001</name>
</gene>
<organism evidence="1 2">
    <name type="scientific">Nephila pilipes</name>
    <name type="common">Giant wood spider</name>
    <name type="synonym">Nephila maculata</name>
    <dbReference type="NCBI Taxonomy" id="299642"/>
    <lineage>
        <taxon>Eukaryota</taxon>
        <taxon>Metazoa</taxon>
        <taxon>Ecdysozoa</taxon>
        <taxon>Arthropoda</taxon>
        <taxon>Chelicerata</taxon>
        <taxon>Arachnida</taxon>
        <taxon>Araneae</taxon>
        <taxon>Araneomorphae</taxon>
        <taxon>Entelegynae</taxon>
        <taxon>Araneoidea</taxon>
        <taxon>Nephilidae</taxon>
        <taxon>Nephila</taxon>
    </lineage>
</organism>
<evidence type="ECO:0000313" key="2">
    <source>
        <dbReference type="Proteomes" id="UP000887013"/>
    </source>
</evidence>
<keyword evidence="2" id="KW-1185">Reference proteome</keyword>
<dbReference type="EMBL" id="BMAW01103087">
    <property type="protein sequence ID" value="GFT07387.1"/>
    <property type="molecule type" value="Genomic_DNA"/>
</dbReference>
<name>A0A8X6NDI6_NEPPI</name>
<dbReference type="AlphaFoldDB" id="A0A8X6NDI6"/>
<sequence length="84" mass="10127">MTRIGKNDKNRKEQDLNDRKLLHGYGFFWSFVVLLKPSRDNERLLKSNRLMRVLLEQPADYISFLRVGENFRFTMCETKMVHSF</sequence>